<dbReference type="Gene3D" id="1.20.120.530">
    <property type="entry name" value="GntR ligand-binding domain-like"/>
    <property type="match status" value="1"/>
</dbReference>
<dbReference type="PRINTS" id="PR00035">
    <property type="entry name" value="HTHGNTR"/>
</dbReference>
<dbReference type="InterPro" id="IPR000524">
    <property type="entry name" value="Tscrpt_reg_HTH_GntR"/>
</dbReference>
<evidence type="ECO:0000256" key="1">
    <source>
        <dbReference type="ARBA" id="ARBA00023015"/>
    </source>
</evidence>
<dbReference type="SUPFAM" id="SSF48008">
    <property type="entry name" value="GntR ligand-binding domain-like"/>
    <property type="match status" value="1"/>
</dbReference>
<proteinExistence type="predicted"/>
<dbReference type="EMBL" id="BSNG01000001">
    <property type="protein sequence ID" value="GLQ09870.1"/>
    <property type="molecule type" value="Genomic_DNA"/>
</dbReference>
<evidence type="ECO:0000256" key="2">
    <source>
        <dbReference type="ARBA" id="ARBA00023125"/>
    </source>
</evidence>
<evidence type="ECO:0000256" key="3">
    <source>
        <dbReference type="ARBA" id="ARBA00023163"/>
    </source>
</evidence>
<feature type="domain" description="HTH gntR-type" evidence="4">
    <location>
        <begin position="1"/>
        <end position="44"/>
    </location>
</feature>
<dbReference type="Gene3D" id="1.10.10.10">
    <property type="entry name" value="Winged helix-like DNA-binding domain superfamily/Winged helix DNA-binding domain"/>
    <property type="match status" value="1"/>
</dbReference>
<keyword evidence="3" id="KW-0804">Transcription</keyword>
<dbReference type="PANTHER" id="PTHR43537:SF5">
    <property type="entry name" value="UXU OPERON TRANSCRIPTIONAL REGULATOR"/>
    <property type="match status" value="1"/>
</dbReference>
<dbReference type="SUPFAM" id="SSF46785">
    <property type="entry name" value="Winged helix' DNA-binding domain"/>
    <property type="match status" value="1"/>
</dbReference>
<dbReference type="InterPro" id="IPR011711">
    <property type="entry name" value="GntR_C"/>
</dbReference>
<evidence type="ECO:0000313" key="5">
    <source>
        <dbReference type="EMBL" id="GLQ09870.1"/>
    </source>
</evidence>
<dbReference type="PROSITE" id="PS50949">
    <property type="entry name" value="HTH_GNTR"/>
    <property type="match status" value="1"/>
</dbReference>
<dbReference type="InterPro" id="IPR036388">
    <property type="entry name" value="WH-like_DNA-bd_sf"/>
</dbReference>
<dbReference type="PANTHER" id="PTHR43537">
    <property type="entry name" value="TRANSCRIPTIONAL REGULATOR, GNTR FAMILY"/>
    <property type="match status" value="1"/>
</dbReference>
<comment type="caution">
    <text evidence="5">The sequence shown here is derived from an EMBL/GenBank/DDBJ whole genome shotgun (WGS) entry which is preliminary data.</text>
</comment>
<dbReference type="SMART" id="SM00895">
    <property type="entry name" value="FCD"/>
    <property type="match status" value="1"/>
</dbReference>
<evidence type="ECO:0000259" key="4">
    <source>
        <dbReference type="PROSITE" id="PS50949"/>
    </source>
</evidence>
<dbReference type="InterPro" id="IPR008920">
    <property type="entry name" value="TF_FadR/GntR_C"/>
</dbReference>
<keyword evidence="6" id="KW-1185">Reference proteome</keyword>
<protein>
    <submittedName>
        <fullName evidence="5">GntR family transcriptional regulator</fullName>
    </submittedName>
</protein>
<name>A0ABQ5UCQ1_9HYPH</name>
<dbReference type="InterPro" id="IPR036390">
    <property type="entry name" value="WH_DNA-bd_sf"/>
</dbReference>
<gene>
    <name evidence="5" type="ORF">GCM10007913_18020</name>
</gene>
<reference evidence="5" key="1">
    <citation type="journal article" date="2014" name="Int. J. Syst. Evol. Microbiol.">
        <title>Complete genome of a new Firmicutes species belonging to the dominant human colonic microbiota ('Ruminococcus bicirculans') reveals two chromosomes and a selective capacity to utilize plant glucans.</title>
        <authorList>
            <consortium name="NISC Comparative Sequencing Program"/>
            <person name="Wegmann U."/>
            <person name="Louis P."/>
            <person name="Goesmann A."/>
            <person name="Henrissat B."/>
            <person name="Duncan S.H."/>
            <person name="Flint H.J."/>
        </authorList>
    </citation>
    <scope>NUCLEOTIDE SEQUENCE</scope>
    <source>
        <strain evidence="5">NBRC 103855</strain>
    </source>
</reference>
<accession>A0ABQ5UCQ1</accession>
<dbReference type="Proteomes" id="UP001161406">
    <property type="component" value="Unassembled WGS sequence"/>
</dbReference>
<organism evidence="5 6">
    <name type="scientific">Devosia yakushimensis</name>
    <dbReference type="NCBI Taxonomy" id="470028"/>
    <lineage>
        <taxon>Bacteria</taxon>
        <taxon>Pseudomonadati</taxon>
        <taxon>Pseudomonadota</taxon>
        <taxon>Alphaproteobacteria</taxon>
        <taxon>Hyphomicrobiales</taxon>
        <taxon>Devosiaceae</taxon>
        <taxon>Devosia</taxon>
    </lineage>
</organism>
<dbReference type="Pfam" id="PF00392">
    <property type="entry name" value="GntR"/>
    <property type="match status" value="1"/>
</dbReference>
<dbReference type="Pfam" id="PF07729">
    <property type="entry name" value="FCD"/>
    <property type="match status" value="1"/>
</dbReference>
<keyword evidence="2" id="KW-0238">DNA-binding</keyword>
<sequence length="214" mass="23074">MPAESRLAAAFGVSKPVVREAVRELVALGVVHIQQGKVARVRAVDAAPLVQFFRFAVSENDHGLADANELRKLIEPQAAVLAARRGTAADQARLTQTIAAIENSVGRPEAFTDADIAFHEAIAAMTGNRLLSLQMQGLRSVIRGVSQILTMRPARTTQEWDATVQRHRAIYEAIIARDEARASSAMLEHFGAADAAIDQLAASWRSQRGETSAA</sequence>
<evidence type="ECO:0000313" key="6">
    <source>
        <dbReference type="Proteomes" id="UP001161406"/>
    </source>
</evidence>
<keyword evidence="1" id="KW-0805">Transcription regulation</keyword>
<reference evidence="5" key="2">
    <citation type="submission" date="2023-01" db="EMBL/GenBank/DDBJ databases">
        <title>Draft genome sequence of Devosia yakushimensis strain NBRC 103855.</title>
        <authorList>
            <person name="Sun Q."/>
            <person name="Mori K."/>
        </authorList>
    </citation>
    <scope>NUCLEOTIDE SEQUENCE</scope>
    <source>
        <strain evidence="5">NBRC 103855</strain>
    </source>
</reference>